<name>A0A085B6S0_9FLAO</name>
<organism evidence="2 3">
    <name type="scientific">Epilithonimonas lactis</name>
    <dbReference type="NCBI Taxonomy" id="421072"/>
    <lineage>
        <taxon>Bacteria</taxon>
        <taxon>Pseudomonadati</taxon>
        <taxon>Bacteroidota</taxon>
        <taxon>Flavobacteriia</taxon>
        <taxon>Flavobacteriales</taxon>
        <taxon>Weeksellaceae</taxon>
        <taxon>Chryseobacterium group</taxon>
        <taxon>Epilithonimonas</taxon>
    </lineage>
</organism>
<dbReference type="GO" id="GO:0003677">
    <property type="term" value="F:DNA binding"/>
    <property type="evidence" value="ECO:0007669"/>
    <property type="project" value="InterPro"/>
</dbReference>
<comment type="caution">
    <text evidence="2">The sequence shown here is derived from an EMBL/GenBank/DDBJ whole genome shotgun (WGS) entry which is preliminary data.</text>
</comment>
<sequence length="157" mass="17937">MATNKEQRDSSKNRVEEPVAAYGAVTSVFNRFAIKDDYKLLKKAREGLKTDVFYSLADAIKMPEKALASVINLSPRTISNYRDQEKGLDPIYSEHLLKLINLYSFGKEIFGNLDEFTLWMNRPFWNSNDKPIDFISTSGGVDLIYEEIEKLAQGYPV</sequence>
<dbReference type="eggNOG" id="COG5642">
    <property type="taxonomic scope" value="Bacteria"/>
</dbReference>
<dbReference type="RefSeq" id="WP_034979422.1">
    <property type="nucleotide sequence ID" value="NZ_FOFI01000007.1"/>
</dbReference>
<reference evidence="2 3" key="1">
    <citation type="submission" date="2014-07" db="EMBL/GenBank/DDBJ databases">
        <title>Epilithonimonas lactis LMG 22401 Genome.</title>
        <authorList>
            <person name="Pipes S.E."/>
            <person name="Stropko S.J."/>
        </authorList>
    </citation>
    <scope>NUCLEOTIDE SEQUENCE [LARGE SCALE GENOMIC DNA]</scope>
    <source>
        <strain evidence="2 3">LMG 24401</strain>
    </source>
</reference>
<protein>
    <recommendedName>
        <fullName evidence="1">Antitoxin Xre-like helix-turn-helix domain-containing protein</fullName>
    </recommendedName>
</protein>
<accession>A0A085B6S0</accession>
<dbReference type="AlphaFoldDB" id="A0A085B6S0"/>
<keyword evidence="3" id="KW-1185">Reference proteome</keyword>
<feature type="domain" description="Antitoxin Xre-like helix-turn-helix" evidence="1">
    <location>
        <begin position="40"/>
        <end position="100"/>
    </location>
</feature>
<dbReference type="Pfam" id="PF20432">
    <property type="entry name" value="Xre-like-HTH"/>
    <property type="match status" value="1"/>
</dbReference>
<evidence type="ECO:0000259" key="1">
    <source>
        <dbReference type="Pfam" id="PF20432"/>
    </source>
</evidence>
<dbReference type="STRING" id="421072.SAMN04488097_3891"/>
<evidence type="ECO:0000313" key="3">
    <source>
        <dbReference type="Proteomes" id="UP000028623"/>
    </source>
</evidence>
<dbReference type="Proteomes" id="UP000028623">
    <property type="component" value="Unassembled WGS sequence"/>
</dbReference>
<dbReference type="EMBL" id="JPLY01000008">
    <property type="protein sequence ID" value="KFC18165.1"/>
    <property type="molecule type" value="Genomic_DNA"/>
</dbReference>
<gene>
    <name evidence="2" type="ORF">IO89_18725</name>
</gene>
<evidence type="ECO:0000313" key="2">
    <source>
        <dbReference type="EMBL" id="KFC18165.1"/>
    </source>
</evidence>
<dbReference type="OrthoDB" id="5770459at2"/>
<dbReference type="InterPro" id="IPR046847">
    <property type="entry name" value="Xre-like_HTH"/>
</dbReference>
<proteinExistence type="predicted"/>